<evidence type="ECO:0000259" key="1">
    <source>
        <dbReference type="Pfam" id="PF07866"/>
    </source>
</evidence>
<dbReference type="EMBL" id="BK016224">
    <property type="protein sequence ID" value="DAG03117.1"/>
    <property type="molecule type" value="Genomic_DNA"/>
</dbReference>
<dbReference type="Pfam" id="PF07866">
    <property type="entry name" value="DUF1653"/>
    <property type="match status" value="1"/>
</dbReference>
<dbReference type="InterPro" id="IPR037135">
    <property type="entry name" value="DUF1653-like_dom_sf"/>
</dbReference>
<dbReference type="Gene3D" id="2.30.30.320">
    <property type="entry name" value="DUF1653-like domain"/>
    <property type="match status" value="1"/>
</dbReference>
<evidence type="ECO:0000313" key="2">
    <source>
        <dbReference type="EMBL" id="DAG03117.1"/>
    </source>
</evidence>
<protein>
    <recommendedName>
        <fullName evidence="1">DUF1653 domain-containing protein</fullName>
    </recommendedName>
</protein>
<feature type="domain" description="DUF1653" evidence="1">
    <location>
        <begin position="23"/>
        <end position="86"/>
    </location>
</feature>
<organism evidence="2">
    <name type="scientific">Caudovirales sp. ctCpR1</name>
    <dbReference type="NCBI Taxonomy" id="2825760"/>
    <lineage>
        <taxon>Viruses</taxon>
        <taxon>Duplodnaviria</taxon>
        <taxon>Heunggongvirae</taxon>
        <taxon>Uroviricota</taxon>
        <taxon>Caudoviricetes</taxon>
    </lineage>
</organism>
<dbReference type="InterPro" id="IPR023387">
    <property type="entry name" value="DUF1653-like_dom"/>
</dbReference>
<proteinExistence type="predicted"/>
<name>A0A8S5V8S2_9CAUD</name>
<reference evidence="2" key="1">
    <citation type="journal article" date="2021" name="Proc. Natl. Acad. Sci. U.S.A.">
        <title>A Catalog of Tens of Thousands of Viruses from Human Metagenomes Reveals Hidden Associations with Chronic Diseases.</title>
        <authorList>
            <person name="Tisza M.J."/>
            <person name="Buck C.B."/>
        </authorList>
    </citation>
    <scope>NUCLEOTIDE SEQUENCE</scope>
    <source>
        <strain evidence="2">CtCpR1</strain>
    </source>
</reference>
<accession>A0A8S5V8S2</accession>
<sequence>MDDARIKAQKDAQGWASVMAGNVYRHFKGGLYVVQGVAVHSETAELLVIYTSKDDPRKMWARPLEMFVSSVDKKKYPRAKQKKRFEKVKAVRNE</sequence>